<dbReference type="GO" id="GO:0005576">
    <property type="term" value="C:extracellular region"/>
    <property type="evidence" value="ECO:0007669"/>
    <property type="project" value="InterPro"/>
</dbReference>
<name>A0AAE0QMD3_9TELE</name>
<dbReference type="AlphaFoldDB" id="A0AAE0QMD3"/>
<dbReference type="InterPro" id="IPR035940">
    <property type="entry name" value="CAP_sf"/>
</dbReference>
<dbReference type="InterPro" id="IPR002413">
    <property type="entry name" value="V5_allergen-like"/>
</dbReference>
<comment type="caution">
    <text evidence="3">The sequence shown here is derived from an EMBL/GenBank/DDBJ whole genome shotgun (WGS) entry which is preliminary data.</text>
</comment>
<gene>
    <name evidence="3" type="ORF">QTP70_004900</name>
</gene>
<feature type="domain" description="SCP" evidence="2">
    <location>
        <begin position="81"/>
        <end position="187"/>
    </location>
</feature>
<proteinExistence type="inferred from homology"/>
<dbReference type="InterPro" id="IPR001283">
    <property type="entry name" value="CRISP-related"/>
</dbReference>
<dbReference type="PANTHER" id="PTHR10334">
    <property type="entry name" value="CYSTEINE-RICH SECRETORY PROTEIN-RELATED"/>
    <property type="match status" value="1"/>
</dbReference>
<dbReference type="Pfam" id="PF00188">
    <property type="entry name" value="CAP"/>
    <property type="match status" value="3"/>
</dbReference>
<dbReference type="InterPro" id="IPR014044">
    <property type="entry name" value="CAP_dom"/>
</dbReference>
<keyword evidence="4" id="KW-1185">Reference proteome</keyword>
<dbReference type="InterPro" id="IPR034113">
    <property type="entry name" value="SCP_GAPR1-like"/>
</dbReference>
<dbReference type="FunFam" id="3.40.33.10:FF:000016">
    <property type="entry name" value="Golgi-associated plant pathogenesis-related protein 1"/>
    <property type="match status" value="1"/>
</dbReference>
<dbReference type="CDD" id="cd05382">
    <property type="entry name" value="CAP_GAPR1-like"/>
    <property type="match status" value="2"/>
</dbReference>
<accession>A0AAE0QMD3</accession>
<evidence type="ECO:0000256" key="1">
    <source>
        <dbReference type="ARBA" id="ARBA00009923"/>
    </source>
</evidence>
<dbReference type="PROSITE" id="PS01009">
    <property type="entry name" value="CRISP_1"/>
    <property type="match status" value="2"/>
</dbReference>
<evidence type="ECO:0000313" key="3">
    <source>
        <dbReference type="EMBL" id="KAK3525681.1"/>
    </source>
</evidence>
<organism evidence="3 4">
    <name type="scientific">Hemibagrus guttatus</name>
    <dbReference type="NCBI Taxonomy" id="175788"/>
    <lineage>
        <taxon>Eukaryota</taxon>
        <taxon>Metazoa</taxon>
        <taxon>Chordata</taxon>
        <taxon>Craniata</taxon>
        <taxon>Vertebrata</taxon>
        <taxon>Euteleostomi</taxon>
        <taxon>Actinopterygii</taxon>
        <taxon>Neopterygii</taxon>
        <taxon>Teleostei</taxon>
        <taxon>Ostariophysi</taxon>
        <taxon>Siluriformes</taxon>
        <taxon>Bagridae</taxon>
        <taxon>Hemibagrus</taxon>
    </lineage>
</organism>
<comment type="similarity">
    <text evidence="1">Belongs to the CRISP family.</text>
</comment>
<dbReference type="SMART" id="SM00198">
    <property type="entry name" value="SCP"/>
    <property type="match status" value="1"/>
</dbReference>
<protein>
    <recommendedName>
        <fullName evidence="2">SCP domain-containing protein</fullName>
    </recommendedName>
</protein>
<sequence length="200" mass="22067">MAGEEPVENWYSEIKDYDFRNPGFGSNTGHFTQVVWKSSKEVGVGLATDGNTVFVVGQYNPAGNISNPGYFKDNVLPADESFKAKFLARHNEYRKKHGSPALSISEDLCSSAQAWADHLLSKREEPVENWYSEITKYDFSASQFQPGTGHFTQVVWKATTELGVGLATDGGTVFVVGQYKPAGNITNPGFFKDNVLPEEN</sequence>
<dbReference type="Proteomes" id="UP001274896">
    <property type="component" value="Unassembled WGS sequence"/>
</dbReference>
<dbReference type="Gene3D" id="3.40.33.10">
    <property type="entry name" value="CAP"/>
    <property type="match status" value="3"/>
</dbReference>
<evidence type="ECO:0000313" key="4">
    <source>
        <dbReference type="Proteomes" id="UP001274896"/>
    </source>
</evidence>
<dbReference type="InterPro" id="IPR018244">
    <property type="entry name" value="Allrgn_V5/Tpx1_CS"/>
</dbReference>
<dbReference type="SUPFAM" id="SSF55797">
    <property type="entry name" value="PR-1-like"/>
    <property type="match status" value="2"/>
</dbReference>
<evidence type="ECO:0000259" key="2">
    <source>
        <dbReference type="SMART" id="SM00198"/>
    </source>
</evidence>
<dbReference type="PRINTS" id="PR00838">
    <property type="entry name" value="V5ALLERGEN"/>
</dbReference>
<dbReference type="PRINTS" id="PR00837">
    <property type="entry name" value="V5TPXLIKE"/>
</dbReference>
<reference evidence="3" key="1">
    <citation type="submission" date="2023-06" db="EMBL/GenBank/DDBJ databases">
        <title>Male Hemibagrus guttatus genome.</title>
        <authorList>
            <person name="Bian C."/>
        </authorList>
    </citation>
    <scope>NUCLEOTIDE SEQUENCE</scope>
    <source>
        <strain evidence="3">Male_cb2023</strain>
        <tissue evidence="3">Muscle</tissue>
    </source>
</reference>
<dbReference type="EMBL" id="JAUCMX010000013">
    <property type="protein sequence ID" value="KAK3525681.1"/>
    <property type="molecule type" value="Genomic_DNA"/>
</dbReference>